<reference evidence="3" key="1">
    <citation type="journal article" date="2019" name="Int. J. Syst. Evol. Microbiol.">
        <title>The Global Catalogue of Microorganisms (GCM) 10K type strain sequencing project: providing services to taxonomists for standard genome sequencing and annotation.</title>
        <authorList>
            <consortium name="The Broad Institute Genomics Platform"/>
            <consortium name="The Broad Institute Genome Sequencing Center for Infectious Disease"/>
            <person name="Wu L."/>
            <person name="Ma J."/>
        </authorList>
    </citation>
    <scope>NUCLEOTIDE SEQUENCE [LARGE SCALE GENOMIC DNA]</scope>
    <source>
        <strain evidence="3">JCM 18959</strain>
    </source>
</reference>
<dbReference type="RefSeq" id="WP_194412612.1">
    <property type="nucleotide sequence ID" value="NZ_BAABKZ010000001.1"/>
</dbReference>
<dbReference type="InterPro" id="IPR036412">
    <property type="entry name" value="HAD-like_sf"/>
</dbReference>
<evidence type="ECO:0000313" key="2">
    <source>
        <dbReference type="EMBL" id="GAA5087016.1"/>
    </source>
</evidence>
<gene>
    <name evidence="2" type="ORF">GCM10025760_07570</name>
</gene>
<dbReference type="GO" id="GO:0016787">
    <property type="term" value="F:hydrolase activity"/>
    <property type="evidence" value="ECO:0007669"/>
    <property type="project" value="UniProtKB-KW"/>
</dbReference>
<evidence type="ECO:0000256" key="1">
    <source>
        <dbReference type="SAM" id="MobiDB-lite"/>
    </source>
</evidence>
<dbReference type="Gene3D" id="3.30.1240.10">
    <property type="match status" value="1"/>
</dbReference>
<dbReference type="SUPFAM" id="SSF56784">
    <property type="entry name" value="HAD-like"/>
    <property type="match status" value="1"/>
</dbReference>
<dbReference type="InterPro" id="IPR006379">
    <property type="entry name" value="HAD-SF_hydro_IIB"/>
</dbReference>
<protein>
    <submittedName>
        <fullName evidence="2">HAD family hydrolase</fullName>
    </submittedName>
</protein>
<dbReference type="NCBIfam" id="TIGR01484">
    <property type="entry name" value="HAD-SF-IIB"/>
    <property type="match status" value="1"/>
</dbReference>
<proteinExistence type="predicted"/>
<accession>A0ABP9M039</accession>
<dbReference type="Gene3D" id="3.40.50.1000">
    <property type="entry name" value="HAD superfamily/HAD-like"/>
    <property type="match status" value="1"/>
</dbReference>
<feature type="compositionally biased region" description="Polar residues" evidence="1">
    <location>
        <begin position="1"/>
        <end position="36"/>
    </location>
</feature>
<sequence length="321" mass="33171">MTPSTGSGTEATGPSAQATGPSAQATGPSAQATGPSARTARRRIVFLDVDGTILEHGAHISPSTPAAVRAARAAGHLVYLSTGRSAADIHPVVAEIGFDGAVTNSGALVTSGGEVIAERPLSPAAADRMLTALRSRGIRYFLQTGDGVYASDDMAELMRDYAAALEARVQAGQEVRPEDSLVGLAQRTFPSADEADLSRIDKAVFVSDHEEGLDELRADLGDEFLIVPGSMPLPGGSNGEISERGTTKGSAIELLLAHLGMDAADAVAIGDSWNDVEMFEVCGVAVAMGNAQPELKQLADFVTTDVLDHGVANALRRLGLI</sequence>
<comment type="caution">
    <text evidence="2">The sequence shown here is derived from an EMBL/GenBank/DDBJ whole genome shotgun (WGS) entry which is preliminary data.</text>
</comment>
<dbReference type="InterPro" id="IPR000150">
    <property type="entry name" value="Cof"/>
</dbReference>
<dbReference type="Proteomes" id="UP001501407">
    <property type="component" value="Unassembled WGS sequence"/>
</dbReference>
<name>A0ABP9M039_9MICO</name>
<dbReference type="NCBIfam" id="TIGR00099">
    <property type="entry name" value="Cof-subfamily"/>
    <property type="match status" value="1"/>
</dbReference>
<dbReference type="EMBL" id="BAABKZ010000001">
    <property type="protein sequence ID" value="GAA5087016.1"/>
    <property type="molecule type" value="Genomic_DNA"/>
</dbReference>
<dbReference type="PANTHER" id="PTHR10000:SF8">
    <property type="entry name" value="HAD SUPERFAMILY HYDROLASE-LIKE, TYPE 3"/>
    <property type="match status" value="1"/>
</dbReference>
<dbReference type="Pfam" id="PF08282">
    <property type="entry name" value="Hydrolase_3"/>
    <property type="match status" value="1"/>
</dbReference>
<dbReference type="InterPro" id="IPR023214">
    <property type="entry name" value="HAD_sf"/>
</dbReference>
<organism evidence="2 3">
    <name type="scientific">Microbacterium yannicii</name>
    <dbReference type="NCBI Taxonomy" id="671622"/>
    <lineage>
        <taxon>Bacteria</taxon>
        <taxon>Bacillati</taxon>
        <taxon>Actinomycetota</taxon>
        <taxon>Actinomycetes</taxon>
        <taxon>Micrococcales</taxon>
        <taxon>Microbacteriaceae</taxon>
        <taxon>Microbacterium</taxon>
    </lineage>
</organism>
<evidence type="ECO:0000313" key="3">
    <source>
        <dbReference type="Proteomes" id="UP001501407"/>
    </source>
</evidence>
<dbReference type="SFLD" id="SFLDS00003">
    <property type="entry name" value="Haloacid_Dehalogenase"/>
    <property type="match status" value="1"/>
</dbReference>
<dbReference type="SFLD" id="SFLDG01140">
    <property type="entry name" value="C2.B:_Phosphomannomutase_and_P"/>
    <property type="match status" value="1"/>
</dbReference>
<keyword evidence="3" id="KW-1185">Reference proteome</keyword>
<feature type="region of interest" description="Disordered" evidence="1">
    <location>
        <begin position="1"/>
        <end position="38"/>
    </location>
</feature>
<keyword evidence="2" id="KW-0378">Hydrolase</keyword>
<dbReference type="PANTHER" id="PTHR10000">
    <property type="entry name" value="PHOSPHOSERINE PHOSPHATASE"/>
    <property type="match status" value="1"/>
</dbReference>